<protein>
    <submittedName>
        <fullName evidence="1">DUF6193 family natural product biosynthesis protein</fullName>
    </submittedName>
</protein>
<dbReference type="InterPro" id="IPR045682">
    <property type="entry name" value="DUF6193"/>
</dbReference>
<name>A0ABV6XD81_9ACTN</name>
<dbReference type="Proteomes" id="UP001592530">
    <property type="component" value="Unassembled WGS sequence"/>
</dbReference>
<organism evidence="1 2">
    <name type="scientific">Streptacidiphilus alkalitolerans</name>
    <dbReference type="NCBI Taxonomy" id="3342712"/>
    <lineage>
        <taxon>Bacteria</taxon>
        <taxon>Bacillati</taxon>
        <taxon>Actinomycetota</taxon>
        <taxon>Actinomycetes</taxon>
        <taxon>Kitasatosporales</taxon>
        <taxon>Streptomycetaceae</taxon>
        <taxon>Streptacidiphilus</taxon>
    </lineage>
</organism>
<dbReference type="EMBL" id="JBHEZY010000026">
    <property type="protein sequence ID" value="MFC1436225.1"/>
    <property type="molecule type" value="Genomic_DNA"/>
</dbReference>
<reference evidence="1 2" key="1">
    <citation type="submission" date="2024-09" db="EMBL/GenBank/DDBJ databases">
        <authorList>
            <person name="Lee S.D."/>
        </authorList>
    </citation>
    <scope>NUCLEOTIDE SEQUENCE [LARGE SCALE GENOMIC DNA]</scope>
    <source>
        <strain evidence="1 2">N1-3</strain>
    </source>
</reference>
<evidence type="ECO:0000313" key="1">
    <source>
        <dbReference type="EMBL" id="MFC1436225.1"/>
    </source>
</evidence>
<proteinExistence type="predicted"/>
<evidence type="ECO:0000313" key="2">
    <source>
        <dbReference type="Proteomes" id="UP001592530"/>
    </source>
</evidence>
<sequence length="237" mass="24813">MDSNLYPDVAAAGSLAVALEQLAAGLDIRLVTVPGRPPSVHSAGIVASVPDRGPLFVHTGSQRRSFGVSGWSQGVQLITGDTADLGDVVKAGVAWGEGRSLRELHESLPFLGSSELARAHERGPATAVAVQWGLMREQAAGAPDFPEFGLLVDAAHAEPRLRELYPFSSHWTLGFRVATVYPFCAVVAIAPSHNEHPYRVEESPRGDVIGESATAEGAVALAVAYLAAVAETAESDA</sequence>
<dbReference type="Pfam" id="PF19692">
    <property type="entry name" value="DUF6193"/>
    <property type="match status" value="1"/>
</dbReference>
<gene>
    <name evidence="1" type="ORF">ACEZDB_36890</name>
</gene>
<comment type="caution">
    <text evidence="1">The sequence shown here is derived from an EMBL/GenBank/DDBJ whole genome shotgun (WGS) entry which is preliminary data.</text>
</comment>
<dbReference type="RefSeq" id="WP_380559763.1">
    <property type="nucleotide sequence ID" value="NZ_JBHEZY010000026.1"/>
</dbReference>
<accession>A0ABV6XD81</accession>